<gene>
    <name evidence="3" type="ORF">K6Y31_01655</name>
</gene>
<organism evidence="3 4">
    <name type="scientific">Motilimonas cestriensis</name>
    <dbReference type="NCBI Taxonomy" id="2742685"/>
    <lineage>
        <taxon>Bacteria</taxon>
        <taxon>Pseudomonadati</taxon>
        <taxon>Pseudomonadota</taxon>
        <taxon>Gammaproteobacteria</taxon>
        <taxon>Alteromonadales</taxon>
        <taxon>Alteromonadales genera incertae sedis</taxon>
        <taxon>Motilimonas</taxon>
    </lineage>
</organism>
<dbReference type="InterPro" id="IPR004107">
    <property type="entry name" value="Integrase_SAM-like_N"/>
</dbReference>
<protein>
    <submittedName>
        <fullName evidence="3">Phage integrase N-terminal SAM-like domain-containing protein</fullName>
    </submittedName>
</protein>
<dbReference type="Gene3D" id="1.10.150.130">
    <property type="match status" value="1"/>
</dbReference>
<name>A0ABS8W3J5_9GAMM</name>
<evidence type="ECO:0000256" key="1">
    <source>
        <dbReference type="ARBA" id="ARBA00023125"/>
    </source>
</evidence>
<dbReference type="InterPro" id="IPR010998">
    <property type="entry name" value="Integrase_recombinase_N"/>
</dbReference>
<evidence type="ECO:0000259" key="2">
    <source>
        <dbReference type="Pfam" id="PF13495"/>
    </source>
</evidence>
<evidence type="ECO:0000313" key="4">
    <source>
        <dbReference type="Proteomes" id="UP001201273"/>
    </source>
</evidence>
<sequence>MAKSPFIESIRADLRARRYSLQTEKTYLFWIRQFIYFHHMRTPMKWQTPKDRQSIHQVGYGAYLSPFFCYLITAKRY</sequence>
<evidence type="ECO:0000313" key="3">
    <source>
        <dbReference type="EMBL" id="MCE2593521.1"/>
    </source>
</evidence>
<feature type="domain" description="Integrase SAM-like N-terminal" evidence="2">
    <location>
        <begin position="6"/>
        <end position="45"/>
    </location>
</feature>
<proteinExistence type="predicted"/>
<comment type="caution">
    <text evidence="3">The sequence shown here is derived from an EMBL/GenBank/DDBJ whole genome shotgun (WGS) entry which is preliminary data.</text>
</comment>
<dbReference type="Pfam" id="PF13495">
    <property type="entry name" value="Phage_int_SAM_4"/>
    <property type="match status" value="1"/>
</dbReference>
<keyword evidence="1" id="KW-0238">DNA-binding</keyword>
<dbReference type="Proteomes" id="UP001201273">
    <property type="component" value="Unassembled WGS sequence"/>
</dbReference>
<reference evidence="3 4" key="1">
    <citation type="journal article" date="2022" name="Environ. Microbiol. Rep.">
        <title>Eco-phylogenetic analyses reveal divergent evolution of vitamin B12 metabolism in the marine bacterial family 'Psychromonadaceae'.</title>
        <authorList>
            <person name="Jin X."/>
            <person name="Yang Y."/>
            <person name="Cao H."/>
            <person name="Gao B."/>
            <person name="Zhao Z."/>
        </authorList>
    </citation>
    <scope>NUCLEOTIDE SEQUENCE [LARGE SCALE GENOMIC DNA]</scope>
    <source>
        <strain evidence="3 4">MKS20</strain>
    </source>
</reference>
<accession>A0ABS8W3J5</accession>
<keyword evidence="4" id="KW-1185">Reference proteome</keyword>
<dbReference type="EMBL" id="JAIMJA010000001">
    <property type="protein sequence ID" value="MCE2593521.1"/>
    <property type="molecule type" value="Genomic_DNA"/>
</dbReference>